<reference evidence="2 3" key="1">
    <citation type="submission" date="2024-06" db="EMBL/GenBank/DDBJ databases">
        <title>Sorghum-associated microbial communities from plants grown in Nebraska, USA.</title>
        <authorList>
            <person name="Schachtman D."/>
        </authorList>
    </citation>
    <scope>NUCLEOTIDE SEQUENCE [LARGE SCALE GENOMIC DNA]</scope>
    <source>
        <strain evidence="2 3">2857</strain>
    </source>
</reference>
<evidence type="ECO:0000313" key="2">
    <source>
        <dbReference type="EMBL" id="MET4581650.1"/>
    </source>
</evidence>
<feature type="region of interest" description="Disordered" evidence="1">
    <location>
        <begin position="1"/>
        <end position="26"/>
    </location>
</feature>
<evidence type="ECO:0000313" key="3">
    <source>
        <dbReference type="Proteomes" id="UP001549257"/>
    </source>
</evidence>
<organism evidence="2 3">
    <name type="scientific">Conyzicola nivalis</name>
    <dbReference type="NCBI Taxonomy" id="1477021"/>
    <lineage>
        <taxon>Bacteria</taxon>
        <taxon>Bacillati</taxon>
        <taxon>Actinomycetota</taxon>
        <taxon>Actinomycetes</taxon>
        <taxon>Micrococcales</taxon>
        <taxon>Microbacteriaceae</taxon>
        <taxon>Conyzicola</taxon>
    </lineage>
</organism>
<gene>
    <name evidence="2" type="ORF">ABIE21_001140</name>
</gene>
<protein>
    <submittedName>
        <fullName evidence="2">Uncharacterized protein</fullName>
    </submittedName>
</protein>
<accession>A0ABV2QKY9</accession>
<comment type="caution">
    <text evidence="2">The sequence shown here is derived from an EMBL/GenBank/DDBJ whole genome shotgun (WGS) entry which is preliminary data.</text>
</comment>
<name>A0ABV2QKY9_9MICO</name>
<proteinExistence type="predicted"/>
<evidence type="ECO:0000256" key="1">
    <source>
        <dbReference type="SAM" id="MobiDB-lite"/>
    </source>
</evidence>
<dbReference type="EMBL" id="JBEPSJ010000001">
    <property type="protein sequence ID" value="MET4581650.1"/>
    <property type="molecule type" value="Genomic_DNA"/>
</dbReference>
<sequence length="59" mass="5873">MLRVGARGNTRAAETAGPLTPEFPNSRARAGAAATCVLPLDVGGRAGADVGPAPSEIQE</sequence>
<dbReference type="Proteomes" id="UP001549257">
    <property type="component" value="Unassembled WGS sequence"/>
</dbReference>
<keyword evidence="3" id="KW-1185">Reference proteome</keyword>